<dbReference type="InterPro" id="IPR052701">
    <property type="entry name" value="GAG_Ulvan_Degrading_Sulfatases"/>
</dbReference>
<dbReference type="SUPFAM" id="SSF53649">
    <property type="entry name" value="Alkaline phosphatase-like"/>
    <property type="match status" value="1"/>
</dbReference>
<sequence>MLRLVSVWIMSALATTSTWAQQPNILWVTCEDISPTLSMYGDSTAQTPNLDRLATESMIFNEAFATVGVCAPARSSIITGMYPIAIGTQNMRTGHDMAGWGSRDYSSPSNAVDINGDSIPLYSAVIPAEVKCFTEYLRTAGYFCTNNAKTDYQFAAPVTAWDENSNQAHWKHRKEGQPFFSVFNINVSHESFLWKNKDKPLTADPAAVSLPPYFPDTETIRNDVARNYSNIELMDAEVGEKLKELEDAGLLDNTIIFFFSDHGGPLPRGKRLHYESGLRVPMMVRIPDRLQQTYNNDMISFVDLAPTVLALAGVEAPAYLQGEDFLGNDAVSPRPYVFGSGDRFDEFSDRVRTVISKDYVYVRNYHPELPAYKDNSYRKKIPMMNELLAMSESDQLNSDQNYWFRKTKTDEEFYLRRADPSSLNNLIDDPSYTAEIQALSLAMDTWLAEVNDQGAIPEKEMFLNMWPEGKQPQTAQPIAKVKKSVATLKAVGEGVSLAYTISDESIAPDLDAGWQLYTTPVPLKKGQYLYALANRIGYKDSEILIVNN</sequence>
<feature type="signal peptide" evidence="3">
    <location>
        <begin position="1"/>
        <end position="20"/>
    </location>
</feature>
<dbReference type="Proteomes" id="UP001062165">
    <property type="component" value="Chromosome"/>
</dbReference>
<comment type="similarity">
    <text evidence="1">Belongs to the sulfatase family.</text>
</comment>
<evidence type="ECO:0000256" key="1">
    <source>
        <dbReference type="ARBA" id="ARBA00008779"/>
    </source>
</evidence>
<dbReference type="PROSITE" id="PS00523">
    <property type="entry name" value="SULFATASE_1"/>
    <property type="match status" value="1"/>
</dbReference>
<dbReference type="Pfam" id="PF00884">
    <property type="entry name" value="Sulfatase"/>
    <property type="match status" value="1"/>
</dbReference>
<evidence type="ECO:0000313" key="6">
    <source>
        <dbReference type="Proteomes" id="UP001062165"/>
    </source>
</evidence>
<name>A0ABY6D0Z5_9BACT</name>
<organism evidence="5 6">
    <name type="scientific">Reichenbachiella carrageenanivorans</name>
    <dbReference type="NCBI Taxonomy" id="2979869"/>
    <lineage>
        <taxon>Bacteria</taxon>
        <taxon>Pseudomonadati</taxon>
        <taxon>Bacteroidota</taxon>
        <taxon>Cytophagia</taxon>
        <taxon>Cytophagales</taxon>
        <taxon>Reichenbachiellaceae</taxon>
        <taxon>Reichenbachiella</taxon>
    </lineage>
</organism>
<dbReference type="CDD" id="cd16027">
    <property type="entry name" value="SGSH"/>
    <property type="match status" value="1"/>
</dbReference>
<evidence type="ECO:0000256" key="2">
    <source>
        <dbReference type="ARBA" id="ARBA00022801"/>
    </source>
</evidence>
<dbReference type="RefSeq" id="WP_263051557.1">
    <property type="nucleotide sequence ID" value="NZ_CP106735.1"/>
</dbReference>
<gene>
    <name evidence="5" type="ORF">N7E81_01740</name>
</gene>
<keyword evidence="6" id="KW-1185">Reference proteome</keyword>
<evidence type="ECO:0000259" key="4">
    <source>
        <dbReference type="Pfam" id="PF00884"/>
    </source>
</evidence>
<dbReference type="PANTHER" id="PTHR43751">
    <property type="entry name" value="SULFATASE"/>
    <property type="match status" value="1"/>
</dbReference>
<feature type="chain" id="PRO_5045818588" evidence="3">
    <location>
        <begin position="21"/>
        <end position="548"/>
    </location>
</feature>
<dbReference type="PANTHER" id="PTHR43751:SF1">
    <property type="entry name" value="SULFATASE ATSG-RELATED"/>
    <property type="match status" value="1"/>
</dbReference>
<reference evidence="5" key="1">
    <citation type="submission" date="2022-10" db="EMBL/GenBank/DDBJ databases">
        <title>Comparative genomics and taxonomic characterization of three novel marine species of genus Reichenbachiella exhibiting antioxidant and polysaccharide degradation activities.</title>
        <authorList>
            <person name="Muhammad N."/>
            <person name="Lee Y.-J."/>
            <person name="Ko J."/>
            <person name="Kim S.-G."/>
        </authorList>
    </citation>
    <scope>NUCLEOTIDE SEQUENCE</scope>
    <source>
        <strain evidence="5">Wsw4-B4</strain>
    </source>
</reference>
<dbReference type="Gene3D" id="3.40.720.10">
    <property type="entry name" value="Alkaline Phosphatase, subunit A"/>
    <property type="match status" value="1"/>
</dbReference>
<dbReference type="InterPro" id="IPR024607">
    <property type="entry name" value="Sulfatase_CS"/>
</dbReference>
<dbReference type="InterPro" id="IPR017850">
    <property type="entry name" value="Alkaline_phosphatase_core_sf"/>
</dbReference>
<proteinExistence type="inferred from homology"/>
<protein>
    <submittedName>
        <fullName evidence="5">Sulfatase</fullName>
    </submittedName>
</protein>
<dbReference type="EMBL" id="CP106735">
    <property type="protein sequence ID" value="UXX79826.1"/>
    <property type="molecule type" value="Genomic_DNA"/>
</dbReference>
<accession>A0ABY6D0Z5</accession>
<keyword evidence="3" id="KW-0732">Signal</keyword>
<evidence type="ECO:0000313" key="5">
    <source>
        <dbReference type="EMBL" id="UXX79826.1"/>
    </source>
</evidence>
<dbReference type="InterPro" id="IPR000917">
    <property type="entry name" value="Sulfatase_N"/>
</dbReference>
<evidence type="ECO:0000256" key="3">
    <source>
        <dbReference type="SAM" id="SignalP"/>
    </source>
</evidence>
<feature type="domain" description="Sulfatase N-terminal" evidence="4">
    <location>
        <begin position="23"/>
        <end position="314"/>
    </location>
</feature>
<keyword evidence="2" id="KW-0378">Hydrolase</keyword>